<comment type="caution">
    <text evidence="4">The sequence shown here is derived from an EMBL/GenBank/DDBJ whole genome shotgun (WGS) entry which is preliminary data.</text>
</comment>
<dbReference type="InterPro" id="IPR050425">
    <property type="entry name" value="NAD(P)_dehydrat-like"/>
</dbReference>
<evidence type="ECO:0000256" key="2">
    <source>
        <dbReference type="ARBA" id="ARBA00023445"/>
    </source>
</evidence>
<evidence type="ECO:0000256" key="1">
    <source>
        <dbReference type="ARBA" id="ARBA00023002"/>
    </source>
</evidence>
<evidence type="ECO:0000259" key="3">
    <source>
        <dbReference type="Pfam" id="PF01370"/>
    </source>
</evidence>
<dbReference type="PANTHER" id="PTHR10366:SF562">
    <property type="entry name" value="ALDEHYDE REDUCTASE II (AFU_ORTHOLOGUE AFUA_1G11360)"/>
    <property type="match status" value="1"/>
</dbReference>
<name>A0A8K0SHC8_9HYPO</name>
<comment type="similarity">
    <text evidence="2">Belongs to the NAD(P)-dependent epimerase/dehydratase family. Dihydroflavonol-4-reductase subfamily.</text>
</comment>
<dbReference type="OrthoDB" id="2735536at2759"/>
<sequence length="354" mass="38870">MPVVPPKGLVLVTGANGYLASVAIQVLLKHGYRVRGTVRTASKYGWMPSYFGSNFSLIEVPDFSGDDAFVEAIKGVDGVLHMAADVTFTHDPIIVDQSVKGITNILEASAQEASVKRVVLTSARAAFPYKITTDTWNDAVFEELKKPADAHHSQQRSMLVYAAAKMQAERAAFDFMSKNNLHFVFNSVVPNVNFGTTAAVEHLGFPSSSCFINALDKGYPLGPVFTSNQWFINTEDTVLLHLAALTLEEVQNERIMAMAGPFSWKEIIGILNRRFPERQSMVKTAEERPLDIGEVDNTRSEQILRKIGKPGFRSLEDSVVEAMESVIAADLLANVPRTGADDLIDMIFKGASEQ</sequence>
<dbReference type="SUPFAM" id="SSF51735">
    <property type="entry name" value="NAD(P)-binding Rossmann-fold domains"/>
    <property type="match status" value="1"/>
</dbReference>
<dbReference type="EMBL" id="JAGPNK010000013">
    <property type="protein sequence ID" value="KAH7309830.1"/>
    <property type="molecule type" value="Genomic_DNA"/>
</dbReference>
<evidence type="ECO:0000313" key="5">
    <source>
        <dbReference type="Proteomes" id="UP000813444"/>
    </source>
</evidence>
<reference evidence="4" key="1">
    <citation type="journal article" date="2021" name="Nat. Commun.">
        <title>Genetic determinants of endophytism in the Arabidopsis root mycobiome.</title>
        <authorList>
            <person name="Mesny F."/>
            <person name="Miyauchi S."/>
            <person name="Thiergart T."/>
            <person name="Pickel B."/>
            <person name="Atanasova L."/>
            <person name="Karlsson M."/>
            <person name="Huettel B."/>
            <person name="Barry K.W."/>
            <person name="Haridas S."/>
            <person name="Chen C."/>
            <person name="Bauer D."/>
            <person name="Andreopoulos W."/>
            <person name="Pangilinan J."/>
            <person name="LaButti K."/>
            <person name="Riley R."/>
            <person name="Lipzen A."/>
            <person name="Clum A."/>
            <person name="Drula E."/>
            <person name="Henrissat B."/>
            <person name="Kohler A."/>
            <person name="Grigoriev I.V."/>
            <person name="Martin F.M."/>
            <person name="Hacquard S."/>
        </authorList>
    </citation>
    <scope>NUCLEOTIDE SEQUENCE</scope>
    <source>
        <strain evidence="4">MPI-CAGE-CH-0235</strain>
    </source>
</reference>
<proteinExistence type="inferred from homology"/>
<evidence type="ECO:0000313" key="4">
    <source>
        <dbReference type="EMBL" id="KAH7309830.1"/>
    </source>
</evidence>
<protein>
    <recommendedName>
        <fullName evidence="3">NAD-dependent epimerase/dehydratase domain-containing protein</fullName>
    </recommendedName>
</protein>
<feature type="domain" description="NAD-dependent epimerase/dehydratase" evidence="3">
    <location>
        <begin position="10"/>
        <end position="197"/>
    </location>
</feature>
<accession>A0A8K0SHC8</accession>
<keyword evidence="5" id="KW-1185">Reference proteome</keyword>
<dbReference type="Proteomes" id="UP000813444">
    <property type="component" value="Unassembled WGS sequence"/>
</dbReference>
<dbReference type="InterPro" id="IPR001509">
    <property type="entry name" value="Epimerase_deHydtase"/>
</dbReference>
<dbReference type="Pfam" id="PF01370">
    <property type="entry name" value="Epimerase"/>
    <property type="match status" value="1"/>
</dbReference>
<dbReference type="InterPro" id="IPR036291">
    <property type="entry name" value="NAD(P)-bd_dom_sf"/>
</dbReference>
<dbReference type="Gene3D" id="3.40.50.720">
    <property type="entry name" value="NAD(P)-binding Rossmann-like Domain"/>
    <property type="match status" value="1"/>
</dbReference>
<dbReference type="GO" id="GO:0016616">
    <property type="term" value="F:oxidoreductase activity, acting on the CH-OH group of donors, NAD or NADP as acceptor"/>
    <property type="evidence" value="ECO:0007669"/>
    <property type="project" value="TreeGrafter"/>
</dbReference>
<dbReference type="PANTHER" id="PTHR10366">
    <property type="entry name" value="NAD DEPENDENT EPIMERASE/DEHYDRATASE"/>
    <property type="match status" value="1"/>
</dbReference>
<dbReference type="AlphaFoldDB" id="A0A8K0SHC8"/>
<keyword evidence="1" id="KW-0560">Oxidoreductase</keyword>
<gene>
    <name evidence="4" type="ORF">B0I35DRAFT_490454</name>
</gene>
<organism evidence="4 5">
    <name type="scientific">Stachybotrys elegans</name>
    <dbReference type="NCBI Taxonomy" id="80388"/>
    <lineage>
        <taxon>Eukaryota</taxon>
        <taxon>Fungi</taxon>
        <taxon>Dikarya</taxon>
        <taxon>Ascomycota</taxon>
        <taxon>Pezizomycotina</taxon>
        <taxon>Sordariomycetes</taxon>
        <taxon>Hypocreomycetidae</taxon>
        <taxon>Hypocreales</taxon>
        <taxon>Stachybotryaceae</taxon>
        <taxon>Stachybotrys</taxon>
    </lineage>
</organism>